<comment type="caution">
    <text evidence="4">The sequence shown here is derived from an EMBL/GenBank/DDBJ whole genome shotgun (WGS) entry which is preliminary data.</text>
</comment>
<dbReference type="InterPro" id="IPR036909">
    <property type="entry name" value="Cyt_c-like_dom_sf"/>
</dbReference>
<organism evidence="4">
    <name type="scientific">Cladocopium goreaui</name>
    <dbReference type="NCBI Taxonomy" id="2562237"/>
    <lineage>
        <taxon>Eukaryota</taxon>
        <taxon>Sar</taxon>
        <taxon>Alveolata</taxon>
        <taxon>Dinophyceae</taxon>
        <taxon>Suessiales</taxon>
        <taxon>Symbiodiniaceae</taxon>
        <taxon>Cladocopium</taxon>
    </lineage>
</organism>
<dbReference type="OrthoDB" id="10062857at2759"/>
<dbReference type="SUPFAM" id="SSF53649">
    <property type="entry name" value="Alkaline phosphatase-like"/>
    <property type="match status" value="1"/>
</dbReference>
<gene>
    <name evidence="4" type="ORF">C1SCF055_LOCUS438</name>
</gene>
<evidence type="ECO:0000259" key="3">
    <source>
        <dbReference type="Pfam" id="PF07635"/>
    </source>
</evidence>
<sequence>MNDALVVRSARVAICIAISTIAWGVSHSMAQGAEPAASTINFNRDVRSILSDKCYACHGPDAEHREAGLRFDTEEGALAEVDSGARAIVPGKPEESELIARIMSDDEYMQMPPVDSEKQLTDSEKETLKQWIAEGAPWEGHWSFIPPNRPRVPAAGGDWAENPIDHFIYAQLEEAELHPSEEATKVELIRRVTFDLTGLPPTIAEIENFLADTSDDAYETLVDRLLDSPHYGEQMARYWLDAARYGDTHGLHLDNMRIMWPYRDWVIDSFNKNKRFDEFTVEQLAGDLLPDPSLDQLVATGFNRCNVTTSEGGSIDAEYLVRYAVDRVETTSTVWLGLTAGCAVCHDHKFDPLTMRDFYSMFAYFNSLTERAMDGNKPDPPPTIQVPSDEQNEQIAALDERLAGIEAQLAQISPEVDAAQQIWESDWSQKLTANWSVLSPIESKSTGGATLRKLEDATLLVEGNNSTQDTYELVAHTDAQNIVALRLEALTHEGLPNSGPGRSPNANFVLSEIEVEAAPLSDPEQVRPLQFASAVADYSQPTYDVAQAIDGQVGPTNGWAVAGHERHASGTAVFYLAEPLTMPSGAQLKIRLRHESQFAQHNIGRFRLAVSSDAVLSPARFGTWNSIGPFAEADGNKAFERAFPPEEGVQLDQAYNDGQLKWNQRGDMKDGEAVSFEGENAATYFHRTIHVPEARQITLGMGSDDAIKVWLNSSLVLERNVQRGATPNEERVVLELKPGKNDLLVKVVNYAGPGAFVCQTLDERTGELPLNVAMILSTPRENRSQEQSQAVADFYRTTFAPEWQSTNAQVAQVRKQREDLLALAPTSLIMQDMPERRPAYVLIRGQYDQPSDIEVQPDVPASLPGMPEDAPKNRLGLAQWLVDPGNPLTSRVTVNRFWQRYFGYGIVRTPEDFGSQGEWPSHPLLLDWLATEFIESGWDVKAMQRLMVTSATYRQSAKVTPELLERDPQNRLLARGPRYRMDAEMIRDNALAVSGLLVRDIGGPSVKPYQPSGIWKAVGYTSSNTANFKRDDGEALYRRSMYTFLKRTAPPPAMQTLDAPNRESCTVRRARTNTPLQALLLMNDVQFIEAARCLAERMMTEGGDDAASRIRFGFRLATSRVPSDEEVAVMEAAYNDHLAEFQAKPLAAGRLVEMGEAPRDGALNVNELAAWTMESRLVHSTQPNTFLPQRTKAMDLRREHALLQTRRHFFGRTATGIGVAALGSLLNPQLFGGETLDADRTVPGVLSKPHFPAKAKRVIYLFMSGAPSQLDMYDYKPKMVDMFDKDLPDSIRSGQRITTMTSGQDRLPIAPSMFKFAQHGQQGAWISELLPHTATIADDIAIIKTVNTEAINHDPAITYIQTGSQQPGRPSLGAWLSYGLGSSNRDLPEFVVLHSTWSAKRDAQALYSRLWGAGFLPSKHQGVSLRSSGDPVLYLSNPDGVESSTRRRMLDALAELNRKKQEEIGDPEINTRIAQYEMAYRMQTSVPELTNIADEPQHVLDMYGPDVKTPGTFAANCLMARRLAERDVRFVQVFIRGWDQHGNLPNDIKLQCGDIDQPCAALVNDLKQRGMLDDTLVIWGGEFGRTIYCQGKLTKTQYGRDHHPRCYTMWMAGGGVKPGITYGETDDFSYNVVRDPVHIHDLNATVLHCLGIDHERLTYRFQGRDFRLTDVHGRVVNEILA</sequence>
<dbReference type="InterPro" id="IPR010869">
    <property type="entry name" value="DUF1501"/>
</dbReference>
<dbReference type="InterPro" id="IPR011429">
    <property type="entry name" value="Cyt_c_Planctomycete-type"/>
</dbReference>
<evidence type="ECO:0000313" key="6">
    <source>
        <dbReference type="Proteomes" id="UP001152797"/>
    </source>
</evidence>
<evidence type="ECO:0000313" key="5">
    <source>
        <dbReference type="EMBL" id="CAL4759160.1"/>
    </source>
</evidence>
<feature type="domain" description="DUF1549" evidence="1">
    <location>
        <begin position="163"/>
        <end position="369"/>
    </location>
</feature>
<protein>
    <submittedName>
        <fullName evidence="5">Planctomycete cytochrome C</fullName>
    </submittedName>
</protein>
<dbReference type="Pfam" id="PF07394">
    <property type="entry name" value="DUF1501"/>
    <property type="match status" value="1"/>
</dbReference>
<feature type="domain" description="DUF1553" evidence="2">
    <location>
        <begin position="873"/>
        <end position="1132"/>
    </location>
</feature>
<dbReference type="Proteomes" id="UP001152797">
    <property type="component" value="Unassembled WGS sequence"/>
</dbReference>
<dbReference type="GO" id="GO:0020037">
    <property type="term" value="F:heme binding"/>
    <property type="evidence" value="ECO:0007669"/>
    <property type="project" value="InterPro"/>
</dbReference>
<dbReference type="Pfam" id="PF07587">
    <property type="entry name" value="PSD1"/>
    <property type="match status" value="1"/>
</dbReference>
<dbReference type="EMBL" id="CAMXCT010000001">
    <property type="protein sequence ID" value="CAI3971848.1"/>
    <property type="molecule type" value="Genomic_DNA"/>
</dbReference>
<accession>A0A9P1BE86</accession>
<dbReference type="EMBL" id="CAMXCT030000001">
    <property type="protein sequence ID" value="CAL4759160.1"/>
    <property type="molecule type" value="Genomic_DNA"/>
</dbReference>
<dbReference type="InterPro" id="IPR022655">
    <property type="entry name" value="DUF1553"/>
</dbReference>
<dbReference type="GO" id="GO:0009055">
    <property type="term" value="F:electron transfer activity"/>
    <property type="evidence" value="ECO:0007669"/>
    <property type="project" value="InterPro"/>
</dbReference>
<dbReference type="Pfam" id="PF07583">
    <property type="entry name" value="PSCyt2"/>
    <property type="match status" value="1"/>
</dbReference>
<evidence type="ECO:0000313" key="4">
    <source>
        <dbReference type="EMBL" id="CAI3971848.1"/>
    </source>
</evidence>
<dbReference type="EMBL" id="CAMXCT020000001">
    <property type="protein sequence ID" value="CAL1125223.1"/>
    <property type="molecule type" value="Genomic_DNA"/>
</dbReference>
<dbReference type="Gene3D" id="2.60.120.260">
    <property type="entry name" value="Galactose-binding domain-like"/>
    <property type="match status" value="1"/>
</dbReference>
<reference evidence="5 6" key="2">
    <citation type="submission" date="2024-05" db="EMBL/GenBank/DDBJ databases">
        <authorList>
            <person name="Chen Y."/>
            <person name="Shah S."/>
            <person name="Dougan E. K."/>
            <person name="Thang M."/>
            <person name="Chan C."/>
        </authorList>
    </citation>
    <scope>NUCLEOTIDE SEQUENCE [LARGE SCALE GENOMIC DNA]</scope>
</reference>
<keyword evidence="6" id="KW-1185">Reference proteome</keyword>
<dbReference type="PANTHER" id="PTHR35889:SF3">
    <property type="entry name" value="F-BOX DOMAIN-CONTAINING PROTEIN"/>
    <property type="match status" value="1"/>
</dbReference>
<feature type="domain" description="Cytochrome C Planctomycete-type" evidence="3">
    <location>
        <begin position="54"/>
        <end position="115"/>
    </location>
</feature>
<reference evidence="4" key="1">
    <citation type="submission" date="2022-10" db="EMBL/GenBank/DDBJ databases">
        <authorList>
            <person name="Chen Y."/>
            <person name="Dougan E. K."/>
            <person name="Chan C."/>
            <person name="Rhodes N."/>
            <person name="Thang M."/>
        </authorList>
    </citation>
    <scope>NUCLEOTIDE SEQUENCE</scope>
</reference>
<dbReference type="InterPro" id="IPR011444">
    <property type="entry name" value="DUF1549"/>
</dbReference>
<name>A0A9P1BE86_9DINO</name>
<dbReference type="PANTHER" id="PTHR35889">
    <property type="entry name" value="CYCLOINULO-OLIGOSACCHARIDE FRUCTANOTRANSFERASE-RELATED"/>
    <property type="match status" value="1"/>
</dbReference>
<evidence type="ECO:0000259" key="1">
    <source>
        <dbReference type="Pfam" id="PF07583"/>
    </source>
</evidence>
<dbReference type="InterPro" id="IPR017850">
    <property type="entry name" value="Alkaline_phosphatase_core_sf"/>
</dbReference>
<evidence type="ECO:0000259" key="2">
    <source>
        <dbReference type="Pfam" id="PF07587"/>
    </source>
</evidence>
<dbReference type="SUPFAM" id="SSF46626">
    <property type="entry name" value="Cytochrome c"/>
    <property type="match status" value="1"/>
</dbReference>
<dbReference type="Pfam" id="PF07635">
    <property type="entry name" value="PSCyt1"/>
    <property type="match status" value="1"/>
</dbReference>
<proteinExistence type="predicted"/>